<dbReference type="Gene3D" id="3.40.50.1240">
    <property type="entry name" value="Phosphoglycerate mutase-like"/>
    <property type="match status" value="1"/>
</dbReference>
<protein>
    <recommendedName>
        <fullName evidence="2">phosphoglycerate mutase (2,3-diphosphoglycerate-dependent)</fullName>
        <ecNumber evidence="2">5.4.2.11</ecNumber>
    </recommendedName>
</protein>
<dbReference type="Proteomes" id="UP000179284">
    <property type="component" value="Chromosome I"/>
</dbReference>
<evidence type="ECO:0000313" key="8">
    <source>
        <dbReference type="Proteomes" id="UP000179284"/>
    </source>
</evidence>
<dbReference type="RefSeq" id="WP_071175731.1">
    <property type="nucleotide sequence ID" value="NZ_CP017831.1"/>
</dbReference>
<dbReference type="InterPro" id="IPR029033">
    <property type="entry name" value="His_PPase_superfam"/>
</dbReference>
<dbReference type="OrthoDB" id="9781415at2"/>
<dbReference type="SMART" id="SM00855">
    <property type="entry name" value="PGAM"/>
    <property type="match status" value="1"/>
</dbReference>
<evidence type="ECO:0000256" key="5">
    <source>
        <dbReference type="PIRSR" id="PIRSR613078-1"/>
    </source>
</evidence>
<comment type="similarity">
    <text evidence="1">Belongs to the phosphoglycerate mutase family. BPG-dependent PGAM subfamily.</text>
</comment>
<dbReference type="CDD" id="cd07067">
    <property type="entry name" value="HP_PGM_like"/>
    <property type="match status" value="1"/>
</dbReference>
<feature type="active site" description="Proton donor/acceptor" evidence="5">
    <location>
        <position position="80"/>
    </location>
</feature>
<feature type="active site" description="Tele-phosphohistidine intermediate" evidence="5">
    <location>
        <position position="7"/>
    </location>
</feature>
<evidence type="ECO:0000313" key="7">
    <source>
        <dbReference type="EMBL" id="AOZ96010.1"/>
    </source>
</evidence>
<keyword evidence="3" id="KW-0324">Glycolysis</keyword>
<evidence type="ECO:0000256" key="1">
    <source>
        <dbReference type="ARBA" id="ARBA00006717"/>
    </source>
</evidence>
<dbReference type="EMBL" id="CP017831">
    <property type="protein sequence ID" value="AOZ96010.1"/>
    <property type="molecule type" value="Genomic_DNA"/>
</dbReference>
<feature type="binding site" evidence="6">
    <location>
        <begin position="6"/>
        <end position="13"/>
    </location>
    <ligand>
        <name>substrate</name>
    </ligand>
</feature>
<reference evidence="8" key="1">
    <citation type="submission" date="2016-10" db="EMBL/GenBank/DDBJ databases">
        <title>The complete genome sequence of the rumen bacterium Butyrivibrio hungatei MB2003.</title>
        <authorList>
            <person name="Palevich N."/>
            <person name="Kelly W.J."/>
            <person name="Leahy S.C."/>
            <person name="Altermann E."/>
            <person name="Rakonjac J."/>
            <person name="Attwood G.T."/>
        </authorList>
    </citation>
    <scope>NUCLEOTIDE SEQUENCE [LARGE SCALE GENOMIC DNA]</scope>
    <source>
        <strain evidence="8">MB2003</strain>
    </source>
</reference>
<name>A0A1D9P0C3_9FIRM</name>
<keyword evidence="8" id="KW-1185">Reference proteome</keyword>
<evidence type="ECO:0000256" key="2">
    <source>
        <dbReference type="ARBA" id="ARBA00012028"/>
    </source>
</evidence>
<evidence type="ECO:0000256" key="4">
    <source>
        <dbReference type="ARBA" id="ARBA00023235"/>
    </source>
</evidence>
<keyword evidence="4" id="KW-0413">Isomerase</keyword>
<organism evidence="7 8">
    <name type="scientific">Butyrivibrio hungatei</name>
    <dbReference type="NCBI Taxonomy" id="185008"/>
    <lineage>
        <taxon>Bacteria</taxon>
        <taxon>Bacillati</taxon>
        <taxon>Bacillota</taxon>
        <taxon>Clostridia</taxon>
        <taxon>Lachnospirales</taxon>
        <taxon>Lachnospiraceae</taxon>
        <taxon>Butyrivibrio</taxon>
    </lineage>
</organism>
<dbReference type="PANTHER" id="PTHR11931">
    <property type="entry name" value="PHOSPHOGLYCERATE MUTASE"/>
    <property type="match status" value="1"/>
</dbReference>
<dbReference type="InterPro" id="IPR005952">
    <property type="entry name" value="Phosphogly_mut1"/>
</dbReference>
<dbReference type="SUPFAM" id="SSF53254">
    <property type="entry name" value="Phosphoglycerate mutase-like"/>
    <property type="match status" value="1"/>
</dbReference>
<accession>A0A1D9P0C3</accession>
<sequence>MLYIMRHGKTQWNKEQKLQGQIDIPLIEEGRQAAITAREKNKDLHFDVCYASPLLRAKETAELFLEGTDTPIIYDDRLKEMSFGEYEGSLGYFDDPKNPVNVLFVRPEAYVPTGSAESLEKLSERSKSFLDEIVYPQVKEDPHKNILIVAHGALGCSLISHIKKTPLEHFWDNLIGNCELVRLL</sequence>
<dbReference type="AlphaFoldDB" id="A0A1D9P0C3"/>
<dbReference type="InterPro" id="IPR013078">
    <property type="entry name" value="His_Pase_superF_clade-1"/>
</dbReference>
<evidence type="ECO:0000256" key="3">
    <source>
        <dbReference type="ARBA" id="ARBA00023152"/>
    </source>
</evidence>
<dbReference type="EC" id="5.4.2.11" evidence="2"/>
<dbReference type="KEGG" id="bhu:bhn_I0976"/>
<dbReference type="GO" id="GO:0006096">
    <property type="term" value="P:glycolytic process"/>
    <property type="evidence" value="ECO:0007669"/>
    <property type="project" value="UniProtKB-KW"/>
</dbReference>
<evidence type="ECO:0000256" key="6">
    <source>
        <dbReference type="PIRSR" id="PIRSR613078-2"/>
    </source>
</evidence>
<dbReference type="GO" id="GO:0004619">
    <property type="term" value="F:phosphoglycerate mutase activity"/>
    <property type="evidence" value="ECO:0007669"/>
    <property type="project" value="UniProtKB-EC"/>
</dbReference>
<proteinExistence type="inferred from homology"/>
<feature type="binding site" evidence="6">
    <location>
        <position position="56"/>
    </location>
    <ligand>
        <name>substrate</name>
    </ligand>
</feature>
<dbReference type="Pfam" id="PF00300">
    <property type="entry name" value="His_Phos_1"/>
    <property type="match status" value="1"/>
</dbReference>
<gene>
    <name evidence="7" type="ORF">bhn_I0976</name>
</gene>